<reference evidence="1" key="1">
    <citation type="submission" date="2014-09" db="EMBL/GenBank/DDBJ databases">
        <authorList>
            <person name="Magalhaes I.L.F."/>
            <person name="Oliveira U."/>
            <person name="Santos F.R."/>
            <person name="Vidigal T.H.D.A."/>
            <person name="Brescovit A.D."/>
            <person name="Santos A.J."/>
        </authorList>
    </citation>
    <scope>NUCLEOTIDE SEQUENCE</scope>
    <source>
        <tissue evidence="1">Shoot tissue taken approximately 20 cm above the soil surface</tissue>
    </source>
</reference>
<evidence type="ECO:0000313" key="1">
    <source>
        <dbReference type="EMBL" id="JAD27976.1"/>
    </source>
</evidence>
<organism evidence="1">
    <name type="scientific">Arundo donax</name>
    <name type="common">Giant reed</name>
    <name type="synonym">Donax arundinaceus</name>
    <dbReference type="NCBI Taxonomy" id="35708"/>
    <lineage>
        <taxon>Eukaryota</taxon>
        <taxon>Viridiplantae</taxon>
        <taxon>Streptophyta</taxon>
        <taxon>Embryophyta</taxon>
        <taxon>Tracheophyta</taxon>
        <taxon>Spermatophyta</taxon>
        <taxon>Magnoliopsida</taxon>
        <taxon>Liliopsida</taxon>
        <taxon>Poales</taxon>
        <taxon>Poaceae</taxon>
        <taxon>PACMAD clade</taxon>
        <taxon>Arundinoideae</taxon>
        <taxon>Arundineae</taxon>
        <taxon>Arundo</taxon>
    </lineage>
</organism>
<name>A0A0A8YP94_ARUDO</name>
<reference evidence="1" key="2">
    <citation type="journal article" date="2015" name="Data Brief">
        <title>Shoot transcriptome of the giant reed, Arundo donax.</title>
        <authorList>
            <person name="Barrero R.A."/>
            <person name="Guerrero F.D."/>
            <person name="Moolhuijzen P."/>
            <person name="Goolsby J.A."/>
            <person name="Tidwell J."/>
            <person name="Bellgard S.E."/>
            <person name="Bellgard M.I."/>
        </authorList>
    </citation>
    <scope>NUCLEOTIDE SEQUENCE</scope>
    <source>
        <tissue evidence="1">Shoot tissue taken approximately 20 cm above the soil surface</tissue>
    </source>
</reference>
<dbReference type="AlphaFoldDB" id="A0A0A8YP94"/>
<protein>
    <submittedName>
        <fullName evidence="1">Uncharacterized protein</fullName>
    </submittedName>
</protein>
<accession>A0A0A8YP94</accession>
<sequence length="48" mass="5752">MYLSLYDLQLLSCKDVFTRTFRHYLCNTQPANMPWVFLFGIVFLSMKV</sequence>
<proteinExistence type="predicted"/>
<dbReference type="EMBL" id="GBRH01269919">
    <property type="protein sequence ID" value="JAD27976.1"/>
    <property type="molecule type" value="Transcribed_RNA"/>
</dbReference>